<evidence type="ECO:0000313" key="3">
    <source>
        <dbReference type="Proteomes" id="UP001176941"/>
    </source>
</evidence>
<gene>
    <name evidence="2" type="ORF">MRATA1EN1_LOCUS19428</name>
</gene>
<dbReference type="Proteomes" id="UP001176941">
    <property type="component" value="Chromosome 3"/>
</dbReference>
<protein>
    <recommendedName>
        <fullName evidence="4">Secreted protein</fullName>
    </recommendedName>
</protein>
<reference evidence="2" key="1">
    <citation type="submission" date="2023-04" db="EMBL/GenBank/DDBJ databases">
        <authorList>
            <consortium name="ELIXIR-Norway"/>
        </authorList>
    </citation>
    <scope>NUCLEOTIDE SEQUENCE [LARGE SCALE GENOMIC DNA]</scope>
</reference>
<organism evidence="2 3">
    <name type="scientific">Rangifer tarandus platyrhynchus</name>
    <name type="common">Svalbard reindeer</name>
    <dbReference type="NCBI Taxonomy" id="3082113"/>
    <lineage>
        <taxon>Eukaryota</taxon>
        <taxon>Metazoa</taxon>
        <taxon>Chordata</taxon>
        <taxon>Craniata</taxon>
        <taxon>Vertebrata</taxon>
        <taxon>Euteleostomi</taxon>
        <taxon>Mammalia</taxon>
        <taxon>Eutheria</taxon>
        <taxon>Laurasiatheria</taxon>
        <taxon>Artiodactyla</taxon>
        <taxon>Ruminantia</taxon>
        <taxon>Pecora</taxon>
        <taxon>Cervidae</taxon>
        <taxon>Odocoileinae</taxon>
        <taxon>Rangifer</taxon>
    </lineage>
</organism>
<keyword evidence="3" id="KW-1185">Reference proteome</keyword>
<evidence type="ECO:0008006" key="4">
    <source>
        <dbReference type="Google" id="ProtNLM"/>
    </source>
</evidence>
<accession>A0ABN8ZBU2</accession>
<keyword evidence="1" id="KW-0472">Membrane</keyword>
<sequence>MFIYFFTFPTFTAVLAIVWATLIRSLRQCSGSARRFLCSIWCCLGPCLWLHLAGSLAELECSRWLPGMTVGVGRQLGFSLQQGICASYLQGTRLQTVLGLSCCEGFSLVAASGDYSSRGAWISQCGVFSYGGAQALERRLSSCGAWD</sequence>
<name>A0ABN8ZBU2_RANTA</name>
<proteinExistence type="predicted"/>
<dbReference type="EMBL" id="OX459939">
    <property type="protein sequence ID" value="CAI9170466.1"/>
    <property type="molecule type" value="Genomic_DNA"/>
</dbReference>
<feature type="transmembrane region" description="Helical" evidence="1">
    <location>
        <begin position="6"/>
        <end position="24"/>
    </location>
</feature>
<keyword evidence="1" id="KW-1133">Transmembrane helix</keyword>
<keyword evidence="1" id="KW-0812">Transmembrane</keyword>
<evidence type="ECO:0000256" key="1">
    <source>
        <dbReference type="SAM" id="Phobius"/>
    </source>
</evidence>
<evidence type="ECO:0000313" key="2">
    <source>
        <dbReference type="EMBL" id="CAI9170466.1"/>
    </source>
</evidence>